<organism evidence="7 8">
    <name type="scientific">Lutzomyia longipalpis</name>
    <name type="common">Sand fly</name>
    <dbReference type="NCBI Taxonomy" id="7200"/>
    <lineage>
        <taxon>Eukaryota</taxon>
        <taxon>Metazoa</taxon>
        <taxon>Ecdysozoa</taxon>
        <taxon>Arthropoda</taxon>
        <taxon>Hexapoda</taxon>
        <taxon>Insecta</taxon>
        <taxon>Pterygota</taxon>
        <taxon>Neoptera</taxon>
        <taxon>Endopterygota</taxon>
        <taxon>Diptera</taxon>
        <taxon>Nematocera</taxon>
        <taxon>Psychodoidea</taxon>
        <taxon>Psychodidae</taxon>
        <taxon>Lutzomyia</taxon>
        <taxon>Lutzomyia</taxon>
    </lineage>
</organism>
<feature type="transmembrane region" description="Helical" evidence="6">
    <location>
        <begin position="169"/>
        <end position="190"/>
    </location>
</feature>
<evidence type="ECO:0000256" key="4">
    <source>
        <dbReference type="ARBA" id="ARBA00022989"/>
    </source>
</evidence>
<keyword evidence="3 6" id="KW-0812">Transmembrane</keyword>
<dbReference type="GO" id="GO:0007165">
    <property type="term" value="P:signal transduction"/>
    <property type="evidence" value="ECO:0007669"/>
    <property type="project" value="UniProtKB-KW"/>
</dbReference>
<dbReference type="Pfam" id="PF08395">
    <property type="entry name" value="7tm_7"/>
    <property type="match status" value="1"/>
</dbReference>
<protein>
    <recommendedName>
        <fullName evidence="6">Gustatory receptor</fullName>
    </recommendedName>
</protein>
<reference evidence="7" key="1">
    <citation type="submission" date="2020-05" db="UniProtKB">
        <authorList>
            <consortium name="EnsemblMetazoa"/>
        </authorList>
    </citation>
    <scope>IDENTIFICATION</scope>
    <source>
        <strain evidence="7">Jacobina</strain>
    </source>
</reference>
<keyword evidence="2 6" id="KW-1003">Cell membrane</keyword>
<feature type="transmembrane region" description="Helical" evidence="6">
    <location>
        <begin position="135"/>
        <end position="157"/>
    </location>
</feature>
<evidence type="ECO:0000256" key="5">
    <source>
        <dbReference type="ARBA" id="ARBA00023136"/>
    </source>
</evidence>
<keyword evidence="6" id="KW-0807">Transducer</keyword>
<dbReference type="InterPro" id="IPR013604">
    <property type="entry name" value="7TM_chemorcpt"/>
</dbReference>
<keyword evidence="5 6" id="KW-0472">Membrane</keyword>
<dbReference type="GO" id="GO:0005886">
    <property type="term" value="C:plasma membrane"/>
    <property type="evidence" value="ECO:0007669"/>
    <property type="project" value="UniProtKB-SubCell"/>
</dbReference>
<dbReference type="VEuPathDB" id="VectorBase:LLOJ010865"/>
<feature type="transmembrane region" description="Helical" evidence="6">
    <location>
        <begin position="34"/>
        <end position="53"/>
    </location>
</feature>
<evidence type="ECO:0000313" key="7">
    <source>
        <dbReference type="EnsemblMetazoa" id="LLOJ010865-PA"/>
    </source>
</evidence>
<feature type="transmembrane region" description="Helical" evidence="6">
    <location>
        <begin position="249"/>
        <end position="267"/>
    </location>
</feature>
<keyword evidence="6" id="KW-0675">Receptor</keyword>
<evidence type="ECO:0000313" key="8">
    <source>
        <dbReference type="Proteomes" id="UP000092461"/>
    </source>
</evidence>
<proteinExistence type="inferred from homology"/>
<keyword evidence="4 6" id="KW-1133">Transmembrane helix</keyword>
<comment type="similarity">
    <text evidence="6">Belongs to the insect chemoreceptor superfamily. Gustatory receptor (GR) family.</text>
</comment>
<feature type="transmembrane region" description="Helical" evidence="6">
    <location>
        <begin position="353"/>
        <end position="375"/>
    </location>
</feature>
<evidence type="ECO:0000256" key="2">
    <source>
        <dbReference type="ARBA" id="ARBA00022475"/>
    </source>
</evidence>
<evidence type="ECO:0000256" key="6">
    <source>
        <dbReference type="RuleBase" id="RU363108"/>
    </source>
</evidence>
<feature type="transmembrane region" description="Helical" evidence="6">
    <location>
        <begin position="73"/>
        <end position="98"/>
    </location>
</feature>
<dbReference type="EMBL" id="AJWK01009584">
    <property type="status" value="NOT_ANNOTATED_CDS"/>
    <property type="molecule type" value="Genomic_DNA"/>
</dbReference>
<comment type="function">
    <text evidence="6">Gustatory receptor which mediates acceptance or avoidance behavior, depending on its substrates.</text>
</comment>
<dbReference type="EnsemblMetazoa" id="LLOJ010865-RA">
    <property type="protein sequence ID" value="LLOJ010865-PA"/>
    <property type="gene ID" value="LLOJ010865"/>
</dbReference>
<keyword evidence="8" id="KW-1185">Reference proteome</keyword>
<name>A0A3F2ZD83_LUTLO</name>
<dbReference type="GO" id="GO:0050909">
    <property type="term" value="P:sensory perception of taste"/>
    <property type="evidence" value="ECO:0007669"/>
    <property type="project" value="InterPro"/>
</dbReference>
<dbReference type="Proteomes" id="UP000092461">
    <property type="component" value="Unassembled WGS sequence"/>
</dbReference>
<dbReference type="AlphaFoldDB" id="A0A3F2ZD83"/>
<comment type="subcellular location">
    <subcellularLocation>
        <location evidence="1 6">Cell membrane</location>
        <topology evidence="1 6">Multi-pass membrane protein</topology>
    </subcellularLocation>
</comment>
<evidence type="ECO:0000256" key="3">
    <source>
        <dbReference type="ARBA" id="ARBA00022692"/>
    </source>
</evidence>
<feature type="transmembrane region" description="Helical" evidence="6">
    <location>
        <begin position="273"/>
        <end position="293"/>
    </location>
</feature>
<sequence>MSTIPDTLGWLFSFQKLFSLFNLKFKNQNPFKKAFLLVLNRIPLFVFNIQASFDVYATLSFAVFNMGFDNSRTAFVTSILNIFFSKISFIFLTIYLAIHRKNHLKLIQAGLGFESKVSLVFGKDFSTKRKHLRKWFNFQSIFIPVYKSICSYMLLNVVNDVMPVDWLTILWYGFVICQQSTLDLTAYYIMGYINLFMHSLESFDVINLSGELQIKTLDVIEDFIRHIRQINSLFAICFMDELGYKMLEACSIFFYLFIIFSDLPIHIMQYLKLFLICCFLWIFGAIYTIFRIAHTGEKYQDNMNNLFRNLTLCYKESDQRKGSRDCVDMNIKYFLLRHLHEPNRISLGRDIHVNLNMLYVVITVLVSNIMILIQFKLFEDFQRMEATTFNVKVPT</sequence>
<evidence type="ECO:0000256" key="1">
    <source>
        <dbReference type="ARBA" id="ARBA00004651"/>
    </source>
</evidence>
<accession>A0A3F2ZD83</accession>